<evidence type="ECO:0000256" key="2">
    <source>
        <dbReference type="SAM" id="MobiDB-lite"/>
    </source>
</evidence>
<dbReference type="OMA" id="WNSARPR"/>
<name>A0A8C5NJP1_JUNHY</name>
<evidence type="ECO:0000256" key="1">
    <source>
        <dbReference type="ARBA" id="ARBA00023186"/>
    </source>
</evidence>
<evidence type="ECO:0000313" key="5">
    <source>
        <dbReference type="Proteomes" id="UP000694408"/>
    </source>
</evidence>
<dbReference type="SMART" id="SM00264">
    <property type="entry name" value="BAG"/>
    <property type="match status" value="1"/>
</dbReference>
<accession>A0A8C5NJP1</accession>
<keyword evidence="1" id="KW-0143">Chaperone</keyword>
<evidence type="ECO:0000313" key="4">
    <source>
        <dbReference type="Ensembl" id="ENSJHYP00000003583.1"/>
    </source>
</evidence>
<dbReference type="InterPro" id="IPR039773">
    <property type="entry name" value="BAG_chaperone_regulator"/>
</dbReference>
<dbReference type="PANTHER" id="PTHR12329">
    <property type="entry name" value="BCL2-ASSOCIATED ATHANOGENE"/>
    <property type="match status" value="1"/>
</dbReference>
<protein>
    <submittedName>
        <fullName evidence="4">BCL2 associated athanogene 4</fullName>
    </submittedName>
</protein>
<dbReference type="GO" id="GO:0000774">
    <property type="term" value="F:adenyl-nucleotide exchange factor activity"/>
    <property type="evidence" value="ECO:0007669"/>
    <property type="project" value="TreeGrafter"/>
</dbReference>
<feature type="compositionally biased region" description="Polar residues" evidence="2">
    <location>
        <begin position="281"/>
        <end position="301"/>
    </location>
</feature>
<dbReference type="GO" id="GO:0016020">
    <property type="term" value="C:membrane"/>
    <property type="evidence" value="ECO:0007669"/>
    <property type="project" value="TreeGrafter"/>
</dbReference>
<feature type="region of interest" description="Disordered" evidence="2">
    <location>
        <begin position="281"/>
        <end position="321"/>
    </location>
</feature>
<dbReference type="PANTHER" id="PTHR12329:SF10">
    <property type="entry name" value="BAG FAMILY MOLECULAR CHAPERONE REGULATOR 4"/>
    <property type="match status" value="1"/>
</dbReference>
<dbReference type="GO" id="GO:0050821">
    <property type="term" value="P:protein stabilization"/>
    <property type="evidence" value="ECO:0007669"/>
    <property type="project" value="TreeGrafter"/>
</dbReference>
<dbReference type="PROSITE" id="PS51035">
    <property type="entry name" value="BAG"/>
    <property type="match status" value="1"/>
</dbReference>
<dbReference type="InterPro" id="IPR003103">
    <property type="entry name" value="BAG_domain"/>
</dbReference>
<keyword evidence="5" id="KW-1185">Reference proteome</keyword>
<reference evidence="4" key="2">
    <citation type="submission" date="2025-09" db="UniProtKB">
        <authorList>
            <consortium name="Ensembl"/>
        </authorList>
    </citation>
    <scope>IDENTIFICATION</scope>
</reference>
<dbReference type="GO" id="GO:0051087">
    <property type="term" value="F:protein-folding chaperone binding"/>
    <property type="evidence" value="ECO:0007669"/>
    <property type="project" value="InterPro"/>
</dbReference>
<dbReference type="Proteomes" id="UP000694408">
    <property type="component" value="Unplaced"/>
</dbReference>
<dbReference type="GO" id="GO:0005829">
    <property type="term" value="C:cytosol"/>
    <property type="evidence" value="ECO:0007669"/>
    <property type="project" value="TreeGrafter"/>
</dbReference>
<dbReference type="AlphaFoldDB" id="A0A8C5NJP1"/>
<dbReference type="Gene3D" id="1.20.58.120">
    <property type="entry name" value="BAG domain"/>
    <property type="match status" value="1"/>
</dbReference>
<feature type="domain" description="BAG" evidence="3">
    <location>
        <begin position="361"/>
        <end position="438"/>
    </location>
</feature>
<organism evidence="4 5">
    <name type="scientific">Junco hyemalis</name>
    <name type="common">Dark-eyed junco</name>
    <dbReference type="NCBI Taxonomy" id="40217"/>
    <lineage>
        <taxon>Eukaryota</taxon>
        <taxon>Metazoa</taxon>
        <taxon>Chordata</taxon>
        <taxon>Craniata</taxon>
        <taxon>Vertebrata</taxon>
        <taxon>Euteleostomi</taxon>
        <taxon>Archelosauria</taxon>
        <taxon>Archosauria</taxon>
        <taxon>Dinosauria</taxon>
        <taxon>Saurischia</taxon>
        <taxon>Theropoda</taxon>
        <taxon>Coelurosauria</taxon>
        <taxon>Aves</taxon>
        <taxon>Neognathae</taxon>
        <taxon>Neoaves</taxon>
        <taxon>Telluraves</taxon>
        <taxon>Australaves</taxon>
        <taxon>Passeriformes</taxon>
        <taxon>Passerellidae</taxon>
        <taxon>Junco</taxon>
    </lineage>
</organism>
<dbReference type="Ensembl" id="ENSJHYT00000004412.1">
    <property type="protein sequence ID" value="ENSJHYP00000003583.1"/>
    <property type="gene ID" value="ENSJHYG00000002953.1"/>
</dbReference>
<sequence>MPDPTAGRPRDTHCRCPGSGWPCRACSSWCRRARSGSAAMRRCRRRRPGTARAGRGPPAAALLSRASRARGAAADWLEPEVGGRRLGTGRVGGVALAAAMESRTAGPGPPAAAAQAMDSPYANGAYSPPYPHYASLPQPRGFYCSGPPRSPYPPEPTGLYRPPSPAPAWSYVPPECPPEGSALRRQQVPGYSPPQTPGMPMPQYQYGDNGAGVTGQGPVPQPRALEDTWSPHSGFGVQPRYAWPASGHGSLYISDSQPAWSGSGAPSHPPCWDSQAQDSVYNRAEQSPTQHSYYSDGNQRHSGPGNEHRVAKAAPSQPRVQYSAQPQLYDVTSRKPTARSHELGFKPAEQPATHPAALQPEIQRILHVMGEAEQLEEEVDEFVGKKTDKSYRLLEEMLTKLLLELDSIETGGQDSVRQARKESVHRIQAILEKLERKGL</sequence>
<dbReference type="InterPro" id="IPR036533">
    <property type="entry name" value="BAG_dom_sf"/>
</dbReference>
<dbReference type="Pfam" id="PF02179">
    <property type="entry name" value="BAG"/>
    <property type="match status" value="1"/>
</dbReference>
<dbReference type="SUPFAM" id="SSF63491">
    <property type="entry name" value="BAG domain"/>
    <property type="match status" value="1"/>
</dbReference>
<dbReference type="GO" id="GO:0005634">
    <property type="term" value="C:nucleus"/>
    <property type="evidence" value="ECO:0007669"/>
    <property type="project" value="TreeGrafter"/>
</dbReference>
<reference evidence="4" key="1">
    <citation type="submission" date="2025-08" db="UniProtKB">
        <authorList>
            <consortium name="Ensembl"/>
        </authorList>
    </citation>
    <scope>IDENTIFICATION</scope>
</reference>
<proteinExistence type="predicted"/>
<evidence type="ECO:0000259" key="3">
    <source>
        <dbReference type="PROSITE" id="PS51035"/>
    </source>
</evidence>